<dbReference type="RefSeq" id="WP_039483075.1">
    <property type="nucleotide sequence ID" value="NZ_JSYN01000047.1"/>
</dbReference>
<evidence type="ECO:0000313" key="2">
    <source>
        <dbReference type="EMBL" id="KIA88938.1"/>
    </source>
</evidence>
<sequence>MKSKQKQVYNFSILGVVLCYLLISLSNIFLLPNLSVLGIGNSRFEKQKNLVPVGKTSELSRQFKCILEERKKAPVLAQVTLLVSVCFVLGLFMPLFRYSRKLFSSPNFTRQIPIYLSIQVFRI</sequence>
<keyword evidence="1" id="KW-1133">Transmembrane helix</keyword>
<feature type="transmembrane region" description="Helical" evidence="1">
    <location>
        <begin position="75"/>
        <end position="96"/>
    </location>
</feature>
<accession>A0A0C1FAJ4</accession>
<gene>
    <name evidence="2" type="ORF">OC25_25755</name>
</gene>
<protein>
    <submittedName>
        <fullName evidence="2">Uncharacterized protein</fullName>
    </submittedName>
</protein>
<evidence type="ECO:0000256" key="1">
    <source>
        <dbReference type="SAM" id="Phobius"/>
    </source>
</evidence>
<dbReference type="AlphaFoldDB" id="A0A0C1FAJ4"/>
<feature type="transmembrane region" description="Helical" evidence="1">
    <location>
        <begin position="12"/>
        <end position="31"/>
    </location>
</feature>
<keyword evidence="1" id="KW-0812">Transmembrane</keyword>
<proteinExistence type="predicted"/>
<name>A0A0C1FAJ4_9SPHI</name>
<organism evidence="2 3">
    <name type="scientific">Pedobacter kyungheensis</name>
    <dbReference type="NCBI Taxonomy" id="1069985"/>
    <lineage>
        <taxon>Bacteria</taxon>
        <taxon>Pseudomonadati</taxon>
        <taxon>Bacteroidota</taxon>
        <taxon>Sphingobacteriia</taxon>
        <taxon>Sphingobacteriales</taxon>
        <taxon>Sphingobacteriaceae</taxon>
        <taxon>Pedobacter</taxon>
    </lineage>
</organism>
<keyword evidence="1" id="KW-0472">Membrane</keyword>
<comment type="caution">
    <text evidence="2">The sequence shown here is derived from an EMBL/GenBank/DDBJ whole genome shotgun (WGS) entry which is preliminary data.</text>
</comment>
<dbReference type="EMBL" id="JSYN01000047">
    <property type="protein sequence ID" value="KIA88938.1"/>
    <property type="molecule type" value="Genomic_DNA"/>
</dbReference>
<keyword evidence="3" id="KW-1185">Reference proteome</keyword>
<evidence type="ECO:0000313" key="3">
    <source>
        <dbReference type="Proteomes" id="UP000031246"/>
    </source>
</evidence>
<dbReference type="OrthoDB" id="9987255at2"/>
<dbReference type="Proteomes" id="UP000031246">
    <property type="component" value="Unassembled WGS sequence"/>
</dbReference>
<reference evidence="2 3" key="1">
    <citation type="submission" date="2014-10" db="EMBL/GenBank/DDBJ databases">
        <title>Pedobacter Kyungheensis.</title>
        <authorList>
            <person name="Anderson B.M."/>
            <person name="Newman J.D."/>
        </authorList>
    </citation>
    <scope>NUCLEOTIDE SEQUENCE [LARGE SCALE GENOMIC DNA]</scope>
    <source>
        <strain evidence="2 3">KACC 16221</strain>
    </source>
</reference>